<feature type="compositionally biased region" description="Low complexity" evidence="1">
    <location>
        <begin position="43"/>
        <end position="57"/>
    </location>
</feature>
<accession>A0A927GLX4</accession>
<sequence length="123" mass="12277">MEGVDEGNDEVGGGSWGRGDPLVPGMPFDPVTPSDPMTPFDPTTPLGPTTLPGLRRLFGPVPGPLTSRGVKSVGRVSASDPDFGRVFTPAGGDTAGGGVNVGGGRVPIPLPGPFGRSAETVLG</sequence>
<comment type="caution">
    <text evidence="2">The sequence shown here is derived from an EMBL/GenBank/DDBJ whole genome shotgun (WGS) entry which is preliminary data.</text>
</comment>
<proteinExistence type="predicted"/>
<feature type="region of interest" description="Disordered" evidence="1">
    <location>
        <begin position="1"/>
        <end position="100"/>
    </location>
</feature>
<evidence type="ECO:0000313" key="2">
    <source>
        <dbReference type="EMBL" id="MBD2827329.1"/>
    </source>
</evidence>
<evidence type="ECO:0000256" key="1">
    <source>
        <dbReference type="SAM" id="MobiDB-lite"/>
    </source>
</evidence>
<protein>
    <submittedName>
        <fullName evidence="2">Uncharacterized protein</fullName>
    </submittedName>
</protein>
<organism evidence="2">
    <name type="scientific">Streptomyces globisporus</name>
    <dbReference type="NCBI Taxonomy" id="1908"/>
    <lineage>
        <taxon>Bacteria</taxon>
        <taxon>Bacillati</taxon>
        <taxon>Actinomycetota</taxon>
        <taxon>Actinomycetes</taxon>
        <taxon>Kitasatosporales</taxon>
        <taxon>Streptomycetaceae</taxon>
        <taxon>Streptomyces</taxon>
    </lineage>
</organism>
<reference evidence="2" key="1">
    <citation type="journal article" date="2020" name="PLoS ONE">
        <title>Isolation and characterization of Streptomyces bacteriophages and Streptomyces strains encoding biosynthetic arsenals: Streptomyces strains and phages for antibiotic discovery.</title>
        <authorList>
            <person name="Montano E.T."/>
            <person name="Nideffer J.F."/>
            <person name="Brumage L."/>
            <person name="Erb M."/>
            <person name="Derman A.I."/>
            <person name="Davis J.P."/>
            <person name="Estrada E."/>
            <person name="Fu S."/>
            <person name="Le D."/>
            <person name="Vuppala A."/>
            <person name="Tran C."/>
            <person name="Luterstein E."/>
            <person name="Lakkaraju S."/>
            <person name="Panchagnula S."/>
            <person name="Ren C."/>
            <person name="Doan J."/>
            <person name="Tran S."/>
            <person name="Soriano J."/>
            <person name="Fujita Y."/>
            <person name="Gutala P."/>
            <person name="Fujii Q."/>
            <person name="Lee M."/>
            <person name="Bui A."/>
            <person name="Villarreal C."/>
            <person name="Shing S.R."/>
            <person name="Kim S."/>
            <person name="Freeman D."/>
            <person name="Racha V."/>
            <person name="Ho A."/>
            <person name="Kumar P."/>
            <person name="Falah K."/>
            <person name="Dawson T."/>
            <person name="Enustun E."/>
            <person name="Prichard A."/>
            <person name="Gomez A."/>
            <person name="Khanna K."/>
            <person name="Trigg S."/>
            <person name="Fernandez L."/>
            <person name="Pogliano K."/>
            <person name="Pogliano J."/>
        </authorList>
    </citation>
    <scope>NUCLEOTIDE SEQUENCE</scope>
    <source>
        <strain evidence="2">QF2</strain>
    </source>
</reference>
<gene>
    <name evidence="2" type="ORF">ID875_00580</name>
</gene>
<name>A0A927GLX4_STRGL</name>
<dbReference type="AlphaFoldDB" id="A0A927GLX4"/>
<dbReference type="EMBL" id="JACWUS010000001">
    <property type="protein sequence ID" value="MBD2827329.1"/>
    <property type="molecule type" value="Genomic_DNA"/>
</dbReference>